<dbReference type="InterPro" id="IPR000488">
    <property type="entry name" value="Death_dom"/>
</dbReference>
<feature type="repeat" description="ANK" evidence="3">
    <location>
        <begin position="73"/>
        <end position="105"/>
    </location>
</feature>
<feature type="repeat" description="ANK" evidence="3">
    <location>
        <begin position="1485"/>
        <end position="1517"/>
    </location>
</feature>
<dbReference type="InterPro" id="IPR036770">
    <property type="entry name" value="Ankyrin_rpt-contain_sf"/>
</dbReference>
<dbReference type="SMART" id="SM00248">
    <property type="entry name" value="ANK"/>
    <property type="match status" value="39"/>
</dbReference>
<reference evidence="6" key="1">
    <citation type="submission" date="2017-05" db="UniProtKB">
        <authorList>
            <consortium name="EnsemblMetazoa"/>
        </authorList>
    </citation>
    <scope>IDENTIFICATION</scope>
</reference>
<organism evidence="6">
    <name type="scientific">Amphimedon queenslandica</name>
    <name type="common">Sponge</name>
    <dbReference type="NCBI Taxonomy" id="400682"/>
    <lineage>
        <taxon>Eukaryota</taxon>
        <taxon>Metazoa</taxon>
        <taxon>Porifera</taxon>
        <taxon>Demospongiae</taxon>
        <taxon>Heteroscleromorpha</taxon>
        <taxon>Haplosclerida</taxon>
        <taxon>Niphatidae</taxon>
        <taxon>Amphimedon</taxon>
    </lineage>
</organism>
<dbReference type="PANTHER" id="PTHR24123:SF33">
    <property type="entry name" value="PROTEIN HOS4"/>
    <property type="match status" value="1"/>
</dbReference>
<feature type="repeat" description="ANK" evidence="3">
    <location>
        <begin position="765"/>
        <end position="797"/>
    </location>
</feature>
<dbReference type="SUPFAM" id="SSF52540">
    <property type="entry name" value="P-loop containing nucleoside triphosphate hydrolases"/>
    <property type="match status" value="1"/>
</dbReference>
<dbReference type="Pfam" id="PF13637">
    <property type="entry name" value="Ank_4"/>
    <property type="match status" value="1"/>
</dbReference>
<evidence type="ECO:0000259" key="5">
    <source>
        <dbReference type="PROSITE" id="PS50017"/>
    </source>
</evidence>
<feature type="region of interest" description="Disordered" evidence="4">
    <location>
        <begin position="2411"/>
        <end position="2432"/>
    </location>
</feature>
<feature type="repeat" description="ANK" evidence="3">
    <location>
        <begin position="403"/>
        <end position="435"/>
    </location>
</feature>
<sequence length="2660" mass="299497">MAESAPEDKLLQSAENGDQKRVLKALEANADIKCINESKETALHLAARKGHLEIVEILLTKGANVTFNFNDKNKWTPLDVAVKEGHEKIAKLLVEKGCPVTNTAMKFAAQAGLISTIKFVIENNDIDLADCVDEDDGQTLLHHAAEYEHTDVVELLLNGKRRVDVNCKDFFRIRPIHLAVQKGNITIVQMLVDHNADVNCKDLDGMAPLHHGFKTKNQPVVEHLLYYCEANPDICDKDNKSILYFAIDIIHYLQNPLNKEDSEYDKDKLIRIFEIIVRKADVNIKDKDGNTPLLYAVLVCSVRLVTILLENKANPNIRNNKGHIALQYAVSQENLTILTLLLDYNADLNARMTKKEERFKNDPMSRVKMDETALHFIIRLKFSSDFYKLLLNRGADLKICDADGYTALYYAAMNKDYDLVIYLNTKGADIKVKDTNGLTLLHHAAIMNSERLTEIVLANKKLDVNMACKKGYSALQYALMKEREDEEDDKYCSDFEKYSICSLLIERGAQINCKNEQDGMTPLLYAVLRKYTKIVEIIIDASKEQGIKQITIQATNKKKMTALHIAISNKDEDILNLLLDSDHVLNEPDENGMSPLHCGSFHGFLPDNLLQHKNFKKCLNYQNENTGKTALHYAVECNNKDEAVILLDKGANLFLEDNDGHSSLYYAIKNKFQSIIDLFFYHASKHCDEIDGHQISGWLPLHYAIQYDNFSTFCVMVEKHFVLDMEMKGCWTPLHIASCRGVAEVVDFIVGKISSIDYVNKLQESNSTAMHLAAKNGHYDIVKLLHEHGADAVMNYKDAYGMTPLNYIVEAQSWDFLDSLNVGKESSLRNLSDVPHYSKYESAAILYAAHKNEEQIVKRLISVGANVDSKDKYTGNTPLHIAAENNYFEIVKLLLSLKANPNSEDKSGARPMNMSYKAGGKEVYNLIKSAGGVFNFDHLLLDSSDVNDVTQMKTCLENGAEIDYYDKDERTALHYAVLNNHFDSVLFLIENGCNINCQDRGSFTAVHYAVINGYHKILETLISNNADLNVKTEFHEKTALHYAVESLDILSFELLINSQAINVNEKDWKSITPLHSAAQLGCADMVQRLLNKNANVNCRDMFDLTPLHFVCDSQDGRKDILQLLLEAGADPHLKELRFQHTPLHKAAVQGHFEIISFYLTKATKALIINDKCQFIKKLPWTKSLRILCTHYDSHEYEISCESHESKTALHLAAENGHAKAVEVLLNHNASIDIAESETFKTALHLAAENGHKSVVKVLVERGANLRKKDYTNKIPFHYAIKYHKKDKELIELLTVDNFNLKLFDNEEYEEIHDAGVCGRLDIVKLNEASIKKPDERGRTVFHYAAENGHLNVVQYLLSVSDPEIEDNFGYTPLYFAVSKGYPEIVLCLLQSLRVDKDKKYGYCNQTLLHIAAEKGFNIIVQHLLHSGAECNAIDEYYKKTPLHVAAGKGHERIVQLLLENGASIHIKDYNSFTYNQNKKDATIHLSYTPLHYGVESGNIKTVQLLLQKGIPLRYKESWNKAITNAACKGYAEVIQYLIQTEDFDITLSDQCTTPLYYAILYCQKEVIRLFLSYTISISSLNFGPMHIAAEHGLIDIAELLREHEVGVDDEDKYGLRPLHYACRANQVEMVDYLLRTGGVKDPMKVSKEGLSPLDVIAPESTARTKLLQLFRPYVDSHTDYPIETYAKVFMCGYSTAGKSSLSQALVDRSKKPLGYKFSPLEKVKDVTPFTVGIDLHTISSPEIGNIVLYDFAGHTEFYSSHAGILENLMLHSPGVFVIIADLTKPRSKVQSELFYWLNFIENACAKLPKPSQVILVGSRADSFSKHGLEFKADMNDLVEEAVVKQIFKGYCALECHKPGGIGMNDFVSILATSCKEVVNRSDGISYYCHLLYSLLKDLNEIAITFENLSIKIKKNPEVTISDDPAFLSNTLLTLSDKGLILYLKSNDPSTSWIVVDRVKLLHEVVGVLFAPASIERVHRDIASNIGIVKFSQLKSIFKSQNFDALMLKGFLTALEFCQVIDSDILDSSYDYSEELLFFPALIAEKQPAEMKKAPSRGWYLKCTNPHKFFTVRFLHVLILRLALFHVSSGKKSEELDRRCTVWKDGINWISHNIEVLVQVSLDDRCITVLISDKDNLIAQKMFASVISEIHSLMNRLSPCATKEYIINPSQLEEVSKLKKEDVSLFLLQNVAQAMILRQQVSDEGGQYDRSIDIILDSFEPYLFIPPFITQELFNAELSNNKIHQSRLDCLLLVCPDMMKGTAFNSYKEVRDHIQSFSIFTGHNVVNLALSCDSATSKEKKQLDHLLTKPLLFEFKERKPLKQEMLKLLSGEVSSDWSIFGTYLNLPSDFIKNLRESNASSDQKFAQVVETWLSKSNIHCTWNKVIETLEDMNHGKAIYNVKVFLGENAAKSPSCTETGDELPDETDRAASPETLSTSINTESVTNVPLVALTSTPMPSTFKAESICTDEPSMPFPNDMSVINPGTSGSNTSTPHSSPQKGMTTSVDIDSSCKDNTSGIGTVSYSQAPSIANNTSAAHDSCSLQQQHIYTMIIVSIHVFTFLNGLFANQYSSMSSNSGKIADDVLMKCSSHLDHLPKLAGYLRIPDRCLQQIQNDFTDPDIQGYCLLKKWKELYPNSSLADLIKVFQYLGLNEAVKVLEEN</sequence>
<evidence type="ECO:0000256" key="3">
    <source>
        <dbReference type="PROSITE-ProRule" id="PRU00023"/>
    </source>
</evidence>
<dbReference type="InParanoid" id="A0A1X7UTZ0"/>
<dbReference type="InterPro" id="IPR051165">
    <property type="entry name" value="Multifunctional_ANK_Repeat"/>
</dbReference>
<feature type="repeat" description="ANK" evidence="3">
    <location>
        <begin position="1238"/>
        <end position="1270"/>
    </location>
</feature>
<feature type="repeat" description="ANK" evidence="3">
    <location>
        <begin position="1204"/>
        <end position="1236"/>
    </location>
</feature>
<feature type="region of interest" description="Disordered" evidence="4">
    <location>
        <begin position="2479"/>
        <end position="2509"/>
    </location>
</feature>
<feature type="repeat" description="ANK" evidence="3">
    <location>
        <begin position="1001"/>
        <end position="1033"/>
    </location>
</feature>
<dbReference type="PROSITE" id="PS50297">
    <property type="entry name" value="ANK_REP_REGION"/>
    <property type="match status" value="20"/>
</dbReference>
<evidence type="ECO:0000313" key="6">
    <source>
        <dbReference type="EnsemblMetazoa" id="Aqu2.1.30994_001"/>
    </source>
</evidence>
<feature type="repeat" description="ANK" evidence="3">
    <location>
        <begin position="1102"/>
        <end position="1136"/>
    </location>
</feature>
<feature type="repeat" description="ANK" evidence="3">
    <location>
        <begin position="38"/>
        <end position="70"/>
    </location>
</feature>
<dbReference type="PROSITE" id="PS50017">
    <property type="entry name" value="DEATH_DOMAIN"/>
    <property type="match status" value="2"/>
</dbReference>
<dbReference type="Pfam" id="PF00531">
    <property type="entry name" value="Death"/>
    <property type="match status" value="1"/>
</dbReference>
<feature type="domain" description="Death" evidence="5">
    <location>
        <begin position="2321"/>
        <end position="2404"/>
    </location>
</feature>
<dbReference type="Pfam" id="PF12796">
    <property type="entry name" value="Ank_2"/>
    <property type="match status" value="14"/>
</dbReference>
<feature type="repeat" description="ANK" evidence="3">
    <location>
        <begin position="874"/>
        <end position="906"/>
    </location>
</feature>
<feature type="repeat" description="ANK" evidence="3">
    <location>
        <begin position="1403"/>
        <end position="1435"/>
    </location>
</feature>
<feature type="repeat" description="ANK" evidence="3">
    <location>
        <begin position="968"/>
        <end position="1000"/>
    </location>
</feature>
<dbReference type="Gene3D" id="3.40.50.300">
    <property type="entry name" value="P-loop containing nucleotide triphosphate hydrolases"/>
    <property type="match status" value="1"/>
</dbReference>
<protein>
    <recommendedName>
        <fullName evidence="5">Death domain-containing protein</fullName>
    </recommendedName>
</protein>
<evidence type="ECO:0000256" key="4">
    <source>
        <dbReference type="SAM" id="MobiDB-lite"/>
    </source>
</evidence>
<dbReference type="InterPro" id="IPR002110">
    <property type="entry name" value="Ankyrin_rpt"/>
</dbReference>
<feature type="repeat" description="ANK" evidence="3">
    <location>
        <begin position="840"/>
        <end position="872"/>
    </location>
</feature>
<feature type="repeat" description="ANK" evidence="3">
    <location>
        <begin position="1336"/>
        <end position="1358"/>
    </location>
</feature>
<dbReference type="Gene3D" id="1.25.40.20">
    <property type="entry name" value="Ankyrin repeat-containing domain"/>
    <property type="match status" value="11"/>
</dbReference>
<dbReference type="CDD" id="cd01670">
    <property type="entry name" value="Death"/>
    <property type="match status" value="1"/>
</dbReference>
<feature type="repeat" description="ANK" evidence="3">
    <location>
        <begin position="288"/>
        <end position="320"/>
    </location>
</feature>
<keyword evidence="1" id="KW-0677">Repeat</keyword>
<evidence type="ECO:0000256" key="1">
    <source>
        <dbReference type="ARBA" id="ARBA00022737"/>
    </source>
</evidence>
<dbReference type="InterPro" id="IPR027417">
    <property type="entry name" value="P-loop_NTPase"/>
</dbReference>
<dbReference type="GO" id="GO:0007165">
    <property type="term" value="P:signal transduction"/>
    <property type="evidence" value="ECO:0007669"/>
    <property type="project" value="InterPro"/>
</dbReference>
<dbReference type="SUPFAM" id="SSF48403">
    <property type="entry name" value="Ankyrin repeat"/>
    <property type="match status" value="6"/>
</dbReference>
<feature type="repeat" description="ANK" evidence="3">
    <location>
        <begin position="626"/>
        <end position="658"/>
    </location>
</feature>
<feature type="compositionally biased region" description="Polar residues" evidence="4">
    <location>
        <begin position="2482"/>
        <end position="2509"/>
    </location>
</feature>
<dbReference type="OrthoDB" id="539213at2759"/>
<feature type="repeat" description="ANK" evidence="3">
    <location>
        <begin position="1069"/>
        <end position="1101"/>
    </location>
</feature>
<name>A0A1X7UTZ0_AMPQE</name>
<dbReference type="PROSITE" id="PS50088">
    <property type="entry name" value="ANK_REPEAT"/>
    <property type="match status" value="23"/>
</dbReference>
<dbReference type="Gene3D" id="1.10.533.10">
    <property type="entry name" value="Death Domain, Fas"/>
    <property type="match status" value="1"/>
</dbReference>
<dbReference type="PANTHER" id="PTHR24123">
    <property type="entry name" value="ANKYRIN REPEAT-CONTAINING"/>
    <property type="match status" value="1"/>
</dbReference>
<feature type="repeat" description="ANK" evidence="3">
    <location>
        <begin position="1613"/>
        <end position="1637"/>
    </location>
</feature>
<evidence type="ECO:0000256" key="2">
    <source>
        <dbReference type="ARBA" id="ARBA00023043"/>
    </source>
</evidence>
<feature type="repeat" description="ANK" evidence="3">
    <location>
        <begin position="321"/>
        <end position="353"/>
    </location>
</feature>
<proteinExistence type="predicted"/>
<feature type="repeat" description="ANK" evidence="3">
    <location>
        <begin position="175"/>
        <end position="203"/>
    </location>
</feature>
<dbReference type="EnsemblMetazoa" id="Aqu2.1.30994_001">
    <property type="protein sequence ID" value="Aqu2.1.30994_001"/>
    <property type="gene ID" value="Aqu2.1.30994"/>
</dbReference>
<feature type="repeat" description="ANK" evidence="3">
    <location>
        <begin position="558"/>
        <end position="590"/>
    </location>
</feature>
<feature type="domain" description="Death" evidence="5">
    <location>
        <begin position="2596"/>
        <end position="2660"/>
    </location>
</feature>
<dbReference type="InterPro" id="IPR011029">
    <property type="entry name" value="DEATH-like_dom_sf"/>
</dbReference>
<keyword evidence="2 3" id="KW-0040">ANK repeat</keyword>
<feature type="repeat" description="ANK" evidence="3">
    <location>
        <begin position="136"/>
        <end position="168"/>
    </location>
</feature>
<accession>A0A1X7UTZ0</accession>
<feature type="repeat" description="ANK" evidence="3">
    <location>
        <begin position="1437"/>
        <end position="1469"/>
    </location>
</feature>
<dbReference type="PRINTS" id="PR01415">
    <property type="entry name" value="ANKYRIN"/>
</dbReference>